<evidence type="ECO:0000256" key="1">
    <source>
        <dbReference type="SAM" id="MobiDB-lite"/>
    </source>
</evidence>
<proteinExistence type="predicted"/>
<name>A0A8K0WQK9_9HYPO</name>
<gene>
    <name evidence="2" type="ORF">B0I35DRAFT_61126</name>
</gene>
<feature type="compositionally biased region" description="Polar residues" evidence="1">
    <location>
        <begin position="98"/>
        <end position="114"/>
    </location>
</feature>
<evidence type="ECO:0000313" key="2">
    <source>
        <dbReference type="EMBL" id="KAH7312739.1"/>
    </source>
</evidence>
<reference evidence="2" key="1">
    <citation type="journal article" date="2021" name="Nat. Commun.">
        <title>Genetic determinants of endophytism in the Arabidopsis root mycobiome.</title>
        <authorList>
            <person name="Mesny F."/>
            <person name="Miyauchi S."/>
            <person name="Thiergart T."/>
            <person name="Pickel B."/>
            <person name="Atanasova L."/>
            <person name="Karlsson M."/>
            <person name="Huettel B."/>
            <person name="Barry K.W."/>
            <person name="Haridas S."/>
            <person name="Chen C."/>
            <person name="Bauer D."/>
            <person name="Andreopoulos W."/>
            <person name="Pangilinan J."/>
            <person name="LaButti K."/>
            <person name="Riley R."/>
            <person name="Lipzen A."/>
            <person name="Clum A."/>
            <person name="Drula E."/>
            <person name="Henrissat B."/>
            <person name="Kohler A."/>
            <person name="Grigoriev I.V."/>
            <person name="Martin F.M."/>
            <person name="Hacquard S."/>
        </authorList>
    </citation>
    <scope>NUCLEOTIDE SEQUENCE</scope>
    <source>
        <strain evidence="2">MPI-CAGE-CH-0235</strain>
    </source>
</reference>
<dbReference type="EMBL" id="JAGPNK010000010">
    <property type="protein sequence ID" value="KAH7312739.1"/>
    <property type="molecule type" value="Genomic_DNA"/>
</dbReference>
<feature type="region of interest" description="Disordered" evidence="1">
    <location>
        <begin position="90"/>
        <end position="114"/>
    </location>
</feature>
<dbReference type="AlphaFoldDB" id="A0A8K0WQK9"/>
<sequence>MSCQCIPLTRCVAMTGQDGDGGQRRPSRVQITDARRSIRCASRGTTLASKLKASQQLWISTSTPDKRSCCRVVYQGGRACSMASRSMCANHGGDSKPGSRNKTGTNGTNATSPVSLGQAASQLTMRRGCYPPSVHGGSVERFDFWPHPRSSPRRYEAFGTPHWGVE</sequence>
<dbReference type="Proteomes" id="UP000813444">
    <property type="component" value="Unassembled WGS sequence"/>
</dbReference>
<accession>A0A8K0WQK9</accession>
<organism evidence="2 3">
    <name type="scientific">Stachybotrys elegans</name>
    <dbReference type="NCBI Taxonomy" id="80388"/>
    <lineage>
        <taxon>Eukaryota</taxon>
        <taxon>Fungi</taxon>
        <taxon>Dikarya</taxon>
        <taxon>Ascomycota</taxon>
        <taxon>Pezizomycotina</taxon>
        <taxon>Sordariomycetes</taxon>
        <taxon>Hypocreomycetidae</taxon>
        <taxon>Hypocreales</taxon>
        <taxon>Stachybotryaceae</taxon>
        <taxon>Stachybotrys</taxon>
    </lineage>
</organism>
<protein>
    <submittedName>
        <fullName evidence="2">Uncharacterized protein</fullName>
    </submittedName>
</protein>
<evidence type="ECO:0000313" key="3">
    <source>
        <dbReference type="Proteomes" id="UP000813444"/>
    </source>
</evidence>
<comment type="caution">
    <text evidence="2">The sequence shown here is derived from an EMBL/GenBank/DDBJ whole genome shotgun (WGS) entry which is preliminary data.</text>
</comment>
<keyword evidence="3" id="KW-1185">Reference proteome</keyword>